<evidence type="ECO:0000256" key="4">
    <source>
        <dbReference type="ARBA" id="ARBA00023139"/>
    </source>
</evidence>
<keyword evidence="5" id="KW-0449">Lipoprotein</keyword>
<organism evidence="6 7">
    <name type="scientific">Gulbenkiania indica</name>
    <dbReference type="NCBI Taxonomy" id="375574"/>
    <lineage>
        <taxon>Bacteria</taxon>
        <taxon>Pseudomonadati</taxon>
        <taxon>Pseudomonadota</taxon>
        <taxon>Betaproteobacteria</taxon>
        <taxon>Neisseriales</taxon>
        <taxon>Chromobacteriaceae</taxon>
        <taxon>Gulbenkiania</taxon>
    </lineage>
</organism>
<keyword evidence="3" id="KW-0472">Membrane</keyword>
<evidence type="ECO:0000256" key="5">
    <source>
        <dbReference type="ARBA" id="ARBA00023288"/>
    </source>
</evidence>
<evidence type="ECO:0000256" key="2">
    <source>
        <dbReference type="ARBA" id="ARBA00022729"/>
    </source>
</evidence>
<evidence type="ECO:0000256" key="1">
    <source>
        <dbReference type="ARBA" id="ARBA00022475"/>
    </source>
</evidence>
<proteinExistence type="predicted"/>
<dbReference type="PANTHER" id="PTHR41164">
    <property type="entry name" value="CURLI PRODUCTION ASSEMBLY/TRANSPORT COMPONENT CSGG"/>
    <property type="match status" value="1"/>
</dbReference>
<dbReference type="SMR" id="A0A0K6GUV7"/>
<dbReference type="OrthoDB" id="1110708at2"/>
<evidence type="ECO:0000313" key="6">
    <source>
        <dbReference type="EMBL" id="CUA82329.1"/>
    </source>
</evidence>
<dbReference type="GO" id="GO:0030288">
    <property type="term" value="C:outer membrane-bounded periplasmic space"/>
    <property type="evidence" value="ECO:0007669"/>
    <property type="project" value="InterPro"/>
</dbReference>
<evidence type="ECO:0000313" key="7">
    <source>
        <dbReference type="Proteomes" id="UP000243535"/>
    </source>
</evidence>
<dbReference type="InterPro" id="IPR005534">
    <property type="entry name" value="Curli_assmbl/transp-comp_CsgG"/>
</dbReference>
<dbReference type="Pfam" id="PF03783">
    <property type="entry name" value="CsgG"/>
    <property type="match status" value="1"/>
</dbReference>
<dbReference type="EMBL" id="CYHA01000002">
    <property type="protein sequence ID" value="CUA82329.1"/>
    <property type="molecule type" value="Genomic_DNA"/>
</dbReference>
<keyword evidence="7" id="KW-1185">Reference proteome</keyword>
<sequence>MMLLATGLVSGCATLDPNKGKPAAVGEDAPVLTPMSSTHKDLLNLPPARGPIVAAVYNFRDQTGQFKPTADSSYSTAVTQGATSMLIKAMLDSGWFVPVEREGLQNLLTERKIIRSTEEKGVAPVELPNLMAAGILLEGGIIGYETNVKTGGGGARYLGIGLSDMYRTDQVTINLRAVDIRSGRILSSISTTKAILSYKLSGDVYKFIKFKSLLELEAGYTRNEPVQLCVQDAIEAGLIYLITKGIKDNHWTLRNNVDLQSPVLQRYLQELVAPAA</sequence>
<dbReference type="Gene3D" id="3.40.50.10610">
    <property type="entry name" value="ABC-type transport auxiliary lipoprotein component"/>
    <property type="match status" value="2"/>
</dbReference>
<dbReference type="STRING" id="375574.GCA_001418035_00987"/>
<keyword evidence="2" id="KW-0732">Signal</keyword>
<protein>
    <submittedName>
        <fullName evidence="6">Curli biogenesis system outer membrane secretion channel CsgG</fullName>
    </submittedName>
</protein>
<dbReference type="AlphaFoldDB" id="A0A0K6GUV7"/>
<name>A0A0K6GUV7_9NEIS</name>
<keyword evidence="4" id="KW-0564">Palmitate</keyword>
<gene>
    <name evidence="6" type="ORF">Ga0061063_1194</name>
</gene>
<reference evidence="7" key="1">
    <citation type="submission" date="2015-08" db="EMBL/GenBank/DDBJ databases">
        <authorList>
            <person name="Varghese N."/>
        </authorList>
    </citation>
    <scope>NUCLEOTIDE SEQUENCE [LARGE SCALE GENOMIC DNA]</scope>
    <source>
        <strain evidence="7">DSM 17901</strain>
    </source>
</reference>
<dbReference type="PANTHER" id="PTHR41164:SF1">
    <property type="entry name" value="CURLI PRODUCTION ASSEMBLY_TRANSPORT COMPONENT CSGG"/>
    <property type="match status" value="1"/>
</dbReference>
<dbReference type="Proteomes" id="UP000243535">
    <property type="component" value="Unassembled WGS sequence"/>
</dbReference>
<evidence type="ECO:0000256" key="3">
    <source>
        <dbReference type="ARBA" id="ARBA00023136"/>
    </source>
</evidence>
<accession>A0A0K6GUV7</accession>
<keyword evidence="1" id="KW-1003">Cell membrane</keyword>